<dbReference type="AlphaFoldDB" id="A0A3E3E1V8"/>
<protein>
    <recommendedName>
        <fullName evidence="5">Enoyl reductase (ER) domain-containing protein</fullName>
    </recommendedName>
</protein>
<comment type="caution">
    <text evidence="6">The sequence shown here is derived from an EMBL/GenBank/DDBJ whole genome shotgun (WGS) entry which is preliminary data.</text>
</comment>
<evidence type="ECO:0000256" key="2">
    <source>
        <dbReference type="ARBA" id="ARBA00022833"/>
    </source>
</evidence>
<dbReference type="InterPro" id="IPR036291">
    <property type="entry name" value="NAD(P)-bd_dom_sf"/>
</dbReference>
<dbReference type="Gene3D" id="3.40.50.720">
    <property type="entry name" value="NAD(P)-binding Rossmann-like Domain"/>
    <property type="match status" value="1"/>
</dbReference>
<dbReference type="SUPFAM" id="SSF50129">
    <property type="entry name" value="GroES-like"/>
    <property type="match status" value="1"/>
</dbReference>
<comment type="similarity">
    <text evidence="4">Belongs to the zinc-containing alcohol dehydrogenase family.</text>
</comment>
<organism evidence="6 7">
    <name type="scientific">Anaerofustis stercorihominis</name>
    <dbReference type="NCBI Taxonomy" id="214853"/>
    <lineage>
        <taxon>Bacteria</taxon>
        <taxon>Bacillati</taxon>
        <taxon>Bacillota</taxon>
        <taxon>Clostridia</taxon>
        <taxon>Eubacteriales</taxon>
        <taxon>Eubacteriaceae</taxon>
        <taxon>Anaerofustis</taxon>
    </lineage>
</organism>
<dbReference type="InterPro" id="IPR002328">
    <property type="entry name" value="ADH_Zn_CS"/>
</dbReference>
<dbReference type="PANTHER" id="PTHR43401">
    <property type="entry name" value="L-THREONINE 3-DEHYDROGENASE"/>
    <property type="match status" value="1"/>
</dbReference>
<sequence length="346" mass="37839">MENQMKGICLNEDRTLQLKNFPVSPPTQGFVRVKIKRSGICASDLGYIKYGAKRLELPVILGHEGCGIIDEIGQGVKGFEKGERVVVMTTYELCGKCRYCKMGATNLCIKRKGIGSKVNGMFADYVTAPSSSLIKMRDHVTYEEACMTELTACAVHGIVETAKVRANDWCLISGPGPVGLITALVAKAYGARVILAGLSADEKRLKKAKELGIDITVDISKENLEDIVYGKTEGYGVDISVECSGNYKSMKTCIELTAGRGKFLQMGIMHEIGSIDMWLVLHKELKIYSSLSQVPQSWKTAADLIAEKKVDVKALISKTYGLNDYKEAFEAAASGQNLKILFDPEI</sequence>
<reference evidence="6 7" key="1">
    <citation type="submission" date="2018-08" db="EMBL/GenBank/DDBJ databases">
        <title>A genome reference for cultivated species of the human gut microbiota.</title>
        <authorList>
            <person name="Zou Y."/>
            <person name="Xue W."/>
            <person name="Luo G."/>
        </authorList>
    </citation>
    <scope>NUCLEOTIDE SEQUENCE [LARGE SCALE GENOMIC DNA]</scope>
    <source>
        <strain evidence="6 7">AM25-6</strain>
    </source>
</reference>
<dbReference type="Pfam" id="PF00107">
    <property type="entry name" value="ADH_zinc_N"/>
    <property type="match status" value="1"/>
</dbReference>
<dbReference type="SMART" id="SM00829">
    <property type="entry name" value="PKS_ER"/>
    <property type="match status" value="1"/>
</dbReference>
<accession>A0A3E3E1V8</accession>
<evidence type="ECO:0000256" key="4">
    <source>
        <dbReference type="RuleBase" id="RU361277"/>
    </source>
</evidence>
<evidence type="ECO:0000313" key="7">
    <source>
        <dbReference type="Proteomes" id="UP000261212"/>
    </source>
</evidence>
<dbReference type="SUPFAM" id="SSF51735">
    <property type="entry name" value="NAD(P)-binding Rossmann-fold domains"/>
    <property type="match status" value="1"/>
</dbReference>
<comment type="cofactor">
    <cofactor evidence="4">
        <name>Zn(2+)</name>
        <dbReference type="ChEBI" id="CHEBI:29105"/>
    </cofactor>
</comment>
<dbReference type="RefSeq" id="WP_117531432.1">
    <property type="nucleotide sequence ID" value="NZ_QUSM01000002.1"/>
</dbReference>
<name>A0A3E3E1V8_9FIRM</name>
<keyword evidence="1 4" id="KW-0479">Metal-binding</keyword>
<keyword evidence="3" id="KW-0560">Oxidoreductase</keyword>
<dbReference type="Proteomes" id="UP000261212">
    <property type="component" value="Unassembled WGS sequence"/>
</dbReference>
<dbReference type="InterPro" id="IPR020843">
    <property type="entry name" value="ER"/>
</dbReference>
<gene>
    <name evidence="6" type="ORF">DW687_02720</name>
</gene>
<evidence type="ECO:0000256" key="1">
    <source>
        <dbReference type="ARBA" id="ARBA00022723"/>
    </source>
</evidence>
<dbReference type="PANTHER" id="PTHR43401:SF2">
    <property type="entry name" value="L-THREONINE 3-DEHYDROGENASE"/>
    <property type="match status" value="1"/>
</dbReference>
<dbReference type="InterPro" id="IPR011032">
    <property type="entry name" value="GroES-like_sf"/>
</dbReference>
<evidence type="ECO:0000256" key="3">
    <source>
        <dbReference type="ARBA" id="ARBA00023002"/>
    </source>
</evidence>
<keyword evidence="2 4" id="KW-0862">Zinc</keyword>
<dbReference type="GO" id="GO:0008270">
    <property type="term" value="F:zinc ion binding"/>
    <property type="evidence" value="ECO:0007669"/>
    <property type="project" value="InterPro"/>
</dbReference>
<proteinExistence type="inferred from homology"/>
<dbReference type="Gene3D" id="3.90.180.10">
    <property type="entry name" value="Medium-chain alcohol dehydrogenases, catalytic domain"/>
    <property type="match status" value="1"/>
</dbReference>
<dbReference type="GO" id="GO:0016491">
    <property type="term" value="F:oxidoreductase activity"/>
    <property type="evidence" value="ECO:0007669"/>
    <property type="project" value="UniProtKB-KW"/>
</dbReference>
<dbReference type="PROSITE" id="PS00059">
    <property type="entry name" value="ADH_ZINC"/>
    <property type="match status" value="1"/>
</dbReference>
<dbReference type="InterPro" id="IPR050129">
    <property type="entry name" value="Zn_alcohol_dh"/>
</dbReference>
<evidence type="ECO:0000259" key="5">
    <source>
        <dbReference type="SMART" id="SM00829"/>
    </source>
</evidence>
<dbReference type="EMBL" id="QUSM01000002">
    <property type="protein sequence ID" value="RGD75255.1"/>
    <property type="molecule type" value="Genomic_DNA"/>
</dbReference>
<dbReference type="InterPro" id="IPR013154">
    <property type="entry name" value="ADH-like_N"/>
</dbReference>
<dbReference type="Pfam" id="PF08240">
    <property type="entry name" value="ADH_N"/>
    <property type="match status" value="1"/>
</dbReference>
<feature type="domain" description="Enoyl reductase (ER)" evidence="5">
    <location>
        <begin position="11"/>
        <end position="342"/>
    </location>
</feature>
<dbReference type="InterPro" id="IPR013149">
    <property type="entry name" value="ADH-like_C"/>
</dbReference>
<evidence type="ECO:0000313" key="6">
    <source>
        <dbReference type="EMBL" id="RGD75255.1"/>
    </source>
</evidence>